<organism evidence="2 3">
    <name type="scientific">Nocardioides daedukensis</name>
    <dbReference type="NCBI Taxonomy" id="634462"/>
    <lineage>
        <taxon>Bacteria</taxon>
        <taxon>Bacillati</taxon>
        <taxon>Actinomycetota</taxon>
        <taxon>Actinomycetes</taxon>
        <taxon>Propionibacteriales</taxon>
        <taxon>Nocardioidaceae</taxon>
        <taxon>Nocardioides</taxon>
    </lineage>
</organism>
<accession>A0A7Y9UT41</accession>
<gene>
    <name evidence="2" type="ORF">BJ980_000147</name>
</gene>
<evidence type="ECO:0000256" key="1">
    <source>
        <dbReference type="SAM" id="MobiDB-lite"/>
    </source>
</evidence>
<proteinExistence type="predicted"/>
<evidence type="ECO:0000313" key="3">
    <source>
        <dbReference type="Proteomes" id="UP000540656"/>
    </source>
</evidence>
<dbReference type="RefSeq" id="WP_179500529.1">
    <property type="nucleotide sequence ID" value="NZ_JACCAA010000001.1"/>
</dbReference>
<keyword evidence="3" id="KW-1185">Reference proteome</keyword>
<feature type="compositionally biased region" description="Basic and acidic residues" evidence="1">
    <location>
        <begin position="77"/>
        <end position="87"/>
    </location>
</feature>
<feature type="region of interest" description="Disordered" evidence="1">
    <location>
        <begin position="64"/>
        <end position="87"/>
    </location>
</feature>
<evidence type="ECO:0000313" key="2">
    <source>
        <dbReference type="EMBL" id="NYG57224.1"/>
    </source>
</evidence>
<dbReference type="AlphaFoldDB" id="A0A7Y9UT41"/>
<name>A0A7Y9UT41_9ACTN</name>
<comment type="caution">
    <text evidence="2">The sequence shown here is derived from an EMBL/GenBank/DDBJ whole genome shotgun (WGS) entry which is preliminary data.</text>
</comment>
<sequence length="87" mass="9534">MTVFLAWTSEPPEDLEGPWQEARPIAPGLLLLESSESLSVVYHALKWALPQDAALIVSLVPHTPKSRGMAPGSTSWLRERTEPPSSD</sequence>
<dbReference type="Proteomes" id="UP000540656">
    <property type="component" value="Unassembled WGS sequence"/>
</dbReference>
<feature type="region of interest" description="Disordered" evidence="1">
    <location>
        <begin position="1"/>
        <end position="20"/>
    </location>
</feature>
<protein>
    <submittedName>
        <fullName evidence="2">Uncharacterized protein</fullName>
    </submittedName>
</protein>
<reference evidence="2 3" key="1">
    <citation type="submission" date="2020-07" db="EMBL/GenBank/DDBJ databases">
        <title>Sequencing the genomes of 1000 actinobacteria strains.</title>
        <authorList>
            <person name="Klenk H.-P."/>
        </authorList>
    </citation>
    <scope>NUCLEOTIDE SEQUENCE [LARGE SCALE GENOMIC DNA]</scope>
    <source>
        <strain evidence="2 3">DSM 23819</strain>
    </source>
</reference>
<dbReference type="EMBL" id="JACCAA010000001">
    <property type="protein sequence ID" value="NYG57224.1"/>
    <property type="molecule type" value="Genomic_DNA"/>
</dbReference>